<evidence type="ECO:0000313" key="11">
    <source>
        <dbReference type="EMBL" id="KAK7812721.1"/>
    </source>
</evidence>
<dbReference type="GO" id="GO:0031012">
    <property type="term" value="C:extracellular matrix"/>
    <property type="evidence" value="ECO:0007669"/>
    <property type="project" value="TreeGrafter"/>
</dbReference>
<dbReference type="SUPFAM" id="SSF55486">
    <property type="entry name" value="Metalloproteases ('zincins'), catalytic domain"/>
    <property type="match status" value="1"/>
</dbReference>
<feature type="disulfide bond" evidence="8">
    <location>
        <begin position="369"/>
        <end position="396"/>
    </location>
</feature>
<dbReference type="PANTHER" id="PTHR13723:SF140">
    <property type="entry name" value="A DISINTEGRIN AND METALLOPROTEINASE WITH THROMBOSPONDIN MOTIFS 16"/>
    <property type="match status" value="1"/>
</dbReference>
<evidence type="ECO:0000256" key="4">
    <source>
        <dbReference type="ARBA" id="ARBA00023157"/>
    </source>
</evidence>
<dbReference type="EMBL" id="JBBHLL010000147">
    <property type="protein sequence ID" value="KAK7812721.1"/>
    <property type="molecule type" value="Genomic_DNA"/>
</dbReference>
<dbReference type="GO" id="GO:0006508">
    <property type="term" value="P:proteolysis"/>
    <property type="evidence" value="ECO:0007669"/>
    <property type="project" value="InterPro"/>
</dbReference>
<feature type="disulfide bond" evidence="8">
    <location>
        <begin position="420"/>
        <end position="457"/>
    </location>
</feature>
<feature type="disulfide bond" evidence="8">
    <location>
        <begin position="203"/>
        <end position="210"/>
    </location>
</feature>
<dbReference type="InterPro" id="IPR010294">
    <property type="entry name" value="ADAMTS_spacer1"/>
</dbReference>
<evidence type="ECO:0000256" key="7">
    <source>
        <dbReference type="PIRSR" id="PIRSR613273-2"/>
    </source>
</evidence>
<dbReference type="Pfam" id="PF00090">
    <property type="entry name" value="TSP_1"/>
    <property type="match status" value="1"/>
</dbReference>
<dbReference type="CDD" id="cd04273">
    <property type="entry name" value="ZnMc_ADAMTS_like"/>
    <property type="match status" value="1"/>
</dbReference>
<dbReference type="PROSITE" id="PS50215">
    <property type="entry name" value="ADAM_MEPRO"/>
    <property type="match status" value="1"/>
</dbReference>
<dbReference type="InterPro" id="IPR024079">
    <property type="entry name" value="MetalloPept_cat_dom_sf"/>
</dbReference>
<feature type="binding site" evidence="7">
    <location>
        <position position="192"/>
    </location>
    <ligand>
        <name>Ca(2+)</name>
        <dbReference type="ChEBI" id="CHEBI:29108"/>
        <label>1</label>
    </ligand>
</feature>
<dbReference type="Gene3D" id="2.20.100.10">
    <property type="entry name" value="Thrombospondin type-1 (TSP1) repeat"/>
    <property type="match status" value="4"/>
</dbReference>
<dbReference type="SUPFAM" id="SSF82895">
    <property type="entry name" value="TSP-1 type 1 repeat"/>
    <property type="match status" value="4"/>
</dbReference>
<feature type="disulfide bond" evidence="8">
    <location>
        <begin position="335"/>
        <end position="356"/>
    </location>
</feature>
<dbReference type="InterPro" id="IPR001590">
    <property type="entry name" value="Peptidase_M12B"/>
</dbReference>
<evidence type="ECO:0000313" key="12">
    <source>
        <dbReference type="Proteomes" id="UP001488838"/>
    </source>
</evidence>
<dbReference type="InterPro" id="IPR036383">
    <property type="entry name" value="TSP1_rpt_sf"/>
</dbReference>
<dbReference type="Proteomes" id="UP001488838">
    <property type="component" value="Unassembled WGS sequence"/>
</dbReference>
<keyword evidence="5" id="KW-0325">Glycoprotein</keyword>
<feature type="binding site" evidence="7">
    <location>
        <position position="304"/>
    </location>
    <ligand>
        <name>Ca(2+)</name>
        <dbReference type="ChEBI" id="CHEBI:29108"/>
        <label>1</label>
    </ligand>
</feature>
<dbReference type="AlphaFoldDB" id="A0AAW0IEC3"/>
<feature type="disulfide bond" evidence="8">
    <location>
        <begin position="435"/>
        <end position="447"/>
    </location>
</feature>
<dbReference type="InterPro" id="IPR045371">
    <property type="entry name" value="ADAMTS_CR_3"/>
</dbReference>
<keyword evidence="4 8" id="KW-1015">Disulfide bond</keyword>
<evidence type="ECO:0000256" key="5">
    <source>
        <dbReference type="ARBA" id="ARBA00023180"/>
    </source>
</evidence>
<comment type="caution">
    <text evidence="11">The sequence shown here is derived from an EMBL/GenBank/DDBJ whole genome shotgun (WGS) entry which is preliminary data.</text>
</comment>
<dbReference type="GO" id="GO:0030198">
    <property type="term" value="P:extracellular matrix organization"/>
    <property type="evidence" value="ECO:0007669"/>
    <property type="project" value="InterPro"/>
</dbReference>
<keyword evidence="12" id="KW-1185">Reference proteome</keyword>
<dbReference type="GO" id="GO:0005576">
    <property type="term" value="C:extracellular region"/>
    <property type="evidence" value="ECO:0007669"/>
    <property type="project" value="UniProtKB-SubCell"/>
</dbReference>
<dbReference type="GO" id="GO:0004222">
    <property type="term" value="F:metalloendopeptidase activity"/>
    <property type="evidence" value="ECO:0007669"/>
    <property type="project" value="InterPro"/>
</dbReference>
<feature type="active site" evidence="6 9">
    <location>
        <position position="245"/>
    </location>
</feature>
<evidence type="ECO:0000256" key="9">
    <source>
        <dbReference type="PROSITE-ProRule" id="PRU00276"/>
    </source>
</evidence>
<dbReference type="PANTHER" id="PTHR13723">
    <property type="entry name" value="ADAMTS A DISINTEGRIN AND METALLOPROTEASE WITH THROMBOSPONDIN MOTIFS PROTEASE"/>
    <property type="match status" value="1"/>
</dbReference>
<evidence type="ECO:0000256" key="2">
    <source>
        <dbReference type="ARBA" id="ARBA00022525"/>
    </source>
</evidence>
<feature type="disulfide bond" evidence="8">
    <location>
        <begin position="261"/>
        <end position="285"/>
    </location>
</feature>
<dbReference type="Pfam" id="PF19236">
    <property type="entry name" value="ADAMTS_CR_3"/>
    <property type="match status" value="1"/>
</dbReference>
<evidence type="ECO:0000259" key="10">
    <source>
        <dbReference type="PROSITE" id="PS50215"/>
    </source>
</evidence>
<accession>A0AAW0IEC3</accession>
<proteinExistence type="predicted"/>
<reference evidence="11 12" key="1">
    <citation type="journal article" date="2023" name="bioRxiv">
        <title>Conserved and derived expression patterns and positive selection on dental genes reveal complex evolutionary context of ever-growing rodent molars.</title>
        <authorList>
            <person name="Calamari Z.T."/>
            <person name="Song A."/>
            <person name="Cohen E."/>
            <person name="Akter M."/>
            <person name="Roy R.D."/>
            <person name="Hallikas O."/>
            <person name="Christensen M.M."/>
            <person name="Li P."/>
            <person name="Marangoni P."/>
            <person name="Jernvall J."/>
            <person name="Klein O.D."/>
        </authorList>
    </citation>
    <scope>NUCLEOTIDE SEQUENCE [LARGE SCALE GENOMIC DNA]</scope>
    <source>
        <strain evidence="11">V071</strain>
    </source>
</reference>
<dbReference type="GO" id="GO:0046872">
    <property type="term" value="F:metal ion binding"/>
    <property type="evidence" value="ECO:0007669"/>
    <property type="project" value="UniProtKB-KW"/>
</dbReference>
<dbReference type="InterPro" id="IPR013273">
    <property type="entry name" value="ADAMTS/ADAMTS-like"/>
</dbReference>
<dbReference type="PRINTS" id="PR01857">
    <property type="entry name" value="ADAMTSFAMILY"/>
</dbReference>
<feature type="disulfide bond" evidence="8">
    <location>
        <begin position="177"/>
        <end position="228"/>
    </location>
</feature>
<feature type="binding site" evidence="7">
    <location>
        <position position="304"/>
    </location>
    <ligand>
        <name>Ca(2+)</name>
        <dbReference type="ChEBI" id="CHEBI:29108"/>
        <label>2</label>
    </ligand>
</feature>
<comment type="subcellular location">
    <subcellularLocation>
        <location evidence="1">Secreted</location>
    </subcellularLocation>
</comment>
<organism evidence="11 12">
    <name type="scientific">Myodes glareolus</name>
    <name type="common">Bank vole</name>
    <name type="synonym">Clethrionomys glareolus</name>
    <dbReference type="NCBI Taxonomy" id="447135"/>
    <lineage>
        <taxon>Eukaryota</taxon>
        <taxon>Metazoa</taxon>
        <taxon>Chordata</taxon>
        <taxon>Craniata</taxon>
        <taxon>Vertebrata</taxon>
        <taxon>Euteleostomi</taxon>
        <taxon>Mammalia</taxon>
        <taxon>Eutheria</taxon>
        <taxon>Euarchontoglires</taxon>
        <taxon>Glires</taxon>
        <taxon>Rodentia</taxon>
        <taxon>Myomorpha</taxon>
        <taxon>Muroidea</taxon>
        <taxon>Cricetidae</taxon>
        <taxon>Arvicolinae</taxon>
        <taxon>Myodes</taxon>
    </lineage>
</organism>
<evidence type="ECO:0000256" key="6">
    <source>
        <dbReference type="PIRSR" id="PIRSR613273-1"/>
    </source>
</evidence>
<feature type="binding site" evidence="7 9">
    <location>
        <position position="254"/>
    </location>
    <ligand>
        <name>Zn(2+)</name>
        <dbReference type="ChEBI" id="CHEBI:29105"/>
        <note>catalytic</note>
    </ligand>
</feature>
<name>A0AAW0IEC3_MYOGA</name>
<evidence type="ECO:0000256" key="8">
    <source>
        <dbReference type="PIRSR" id="PIRSR613273-3"/>
    </source>
</evidence>
<keyword evidence="7 9" id="KW-0862">Zinc</keyword>
<dbReference type="FunFam" id="2.60.120.830:FF:000001">
    <property type="entry name" value="A disintegrin and metalloproteinase with thrombospondin motifs 1"/>
    <property type="match status" value="1"/>
</dbReference>
<dbReference type="InterPro" id="IPR000884">
    <property type="entry name" value="TSP1_rpt"/>
</dbReference>
<feature type="binding site" evidence="7 9">
    <location>
        <position position="244"/>
    </location>
    <ligand>
        <name>Zn(2+)</name>
        <dbReference type="ChEBI" id="CHEBI:29105"/>
        <note>catalytic</note>
    </ligand>
</feature>
<dbReference type="Gene3D" id="3.40.1620.60">
    <property type="match status" value="1"/>
</dbReference>
<dbReference type="Pfam" id="PF05986">
    <property type="entry name" value="ADAMTS_spacer1"/>
    <property type="match status" value="1"/>
</dbReference>
<dbReference type="Pfam" id="PF19030">
    <property type="entry name" value="TSP1_ADAMTS"/>
    <property type="match status" value="3"/>
</dbReference>
<dbReference type="SMART" id="SM00209">
    <property type="entry name" value="TSP1"/>
    <property type="match status" value="5"/>
</dbReference>
<comment type="caution">
    <text evidence="9">Lacks conserved residue(s) required for the propagation of feature annotation.</text>
</comment>
<feature type="disulfide bond" evidence="8">
    <location>
        <begin position="424"/>
        <end position="462"/>
    </location>
</feature>
<dbReference type="PROSITE" id="PS50092">
    <property type="entry name" value="TSP1"/>
    <property type="match status" value="4"/>
</dbReference>
<feature type="binding site" evidence="7 9">
    <location>
        <position position="248"/>
    </location>
    <ligand>
        <name>Zn(2+)</name>
        <dbReference type="ChEBI" id="CHEBI:29105"/>
        <note>catalytic</note>
    </ligand>
</feature>
<evidence type="ECO:0000256" key="1">
    <source>
        <dbReference type="ARBA" id="ARBA00004613"/>
    </source>
</evidence>
<evidence type="ECO:0000256" key="3">
    <source>
        <dbReference type="ARBA" id="ARBA00022737"/>
    </source>
</evidence>
<keyword evidence="3" id="KW-0677">Repeat</keyword>
<keyword evidence="7 9" id="KW-0479">Metal-binding</keyword>
<dbReference type="InterPro" id="IPR050439">
    <property type="entry name" value="ADAMTS_ADAMTS-like"/>
</dbReference>
<protein>
    <recommendedName>
        <fullName evidence="10">Peptidase M12B domain-containing protein</fullName>
    </recommendedName>
</protein>
<keyword evidence="2" id="KW-0964">Secreted</keyword>
<feature type="domain" description="Peptidase M12B" evidence="10">
    <location>
        <begin position="132"/>
        <end position="306"/>
    </location>
</feature>
<feature type="disulfide bond" evidence="8">
    <location>
        <begin position="344"/>
        <end position="391"/>
    </location>
</feature>
<dbReference type="Gene3D" id="2.60.120.830">
    <property type="match status" value="1"/>
</dbReference>
<dbReference type="Gene3D" id="3.40.390.10">
    <property type="entry name" value="Collagenase (Catalytic Domain)"/>
    <property type="match status" value="1"/>
</dbReference>
<comment type="cofactor">
    <cofactor evidence="7">
        <name>Zn(2+)</name>
        <dbReference type="ChEBI" id="CHEBI:29105"/>
    </cofactor>
    <text evidence="7">Binds 1 zinc ion per subunit.</text>
</comment>
<feature type="disulfide bond" evidence="8">
    <location>
        <begin position="222"/>
        <end position="301"/>
    </location>
</feature>
<feature type="binding site" evidence="7">
    <location>
        <position position="301"/>
    </location>
    <ligand>
        <name>Ca(2+)</name>
        <dbReference type="ChEBI" id="CHEBI:29108"/>
        <label>1</label>
    </ligand>
</feature>
<dbReference type="FunFam" id="2.20.100.10:FF:000007">
    <property type="entry name" value="Thrombospondin 1"/>
    <property type="match status" value="1"/>
</dbReference>
<gene>
    <name evidence="11" type="ORF">U0070_011111</name>
</gene>
<sequence length="1214" mass="134630">MGKLGMIRTKDADYFLKPLPPHLTGKPSGSARAGSPSHVLYKRSTEPQALRETEVLLVTRQRDLARSPLHHGNFHLGLPQKQHFCGRRKKYMPQPPKDDLYILPDEYKPSSRQKRSLLKSHRNEELNVETLVVSALFKDGTIGGNINIAIVGLILLEDEQPGLAISHHADHTLSSFCQWQSGLMGKEGTRHDHAILLTGLDICSWKNEPCDTLGFAPISGMCSKYRSCTVNEDSGLGLAFTIAHESGHNFGMVHDGEGNMCKKSEGNIMSPTLAGRNGVFSWSSCSRQYLHKFLSTAQAICLADQPKPVKEYKYPEKLPGQFASGNSERKPSSACWTSERQDICKALWCHRIGRKCETKFMPAAEGTQCGQDMVRCGLQQQRAEGRGHPWCRGGQCVKYGDEGPKPTHGHWSDWSPWSPCSRTCGGGVSHRDRLCTNPRPSHGGKFCQGSARTLKLCNSQKCPLDSVDFRAAQCAEYNSKHFRGWLYKWKPYTQVEDQDLCKLYCIAEGFDFFFSLSNKVKDGTPCSEDSRNVCIDGICEKVGCDYVLGSDAAEDSCGVCKGNNSDCTMHRGLYSKHHRTNRYYHVVTIPPGARSIRIYETNISTSYISVRNSLKKYYLNGHWSVDWPGRYKFSGTAFNYRRSYKEPESLTSTGPTNETLIVELLFQGRNPGVAWEFSLPRSMNEKTPAVQPNYTWSIIYSECSVSCGGGKMNSKEGCYRDLRVQVNASFCNPKTRPATGLVPCKVSACPPSWSVGNWSTCSRTCGGGTQSRPVQCTRRVHYHDEPISASLCRQPAPSSHQACNSQSCPPAWSTGPWAECSRTCGKGWRKRAVACKSTNPSARAQLLHDAACTSEPKPRTHEVCLLTRCHKHKKLQWLVSAWSQCSVTCERGTQQRVLRCAEKYVSGKYRELASKKCSHLPKPDLELERACALFPCPKNLPYSAAGPRRGSWFASPWSQPAVGVVCRGEPCSACWEDSQPQIASCTRNQRLPRPATPISALLQRRETPSAKTSSTGATWYLTMACAVTGSTASSAATPAPDLTCELGLVPAARRCPQEHQRAVQCALGCIQEDRSWKETDCWASDPGCINVFLSVGAHTCSHKGVFCSSVRWESGVSLGDLLHTDRKDLCYSPQEAAVGWVGIQPNQMPKTDSTNSKCWMYFQKEKCKNQKRVQSICHPAHWPPSDLGGSTVIMKGLWTLRGRHEIALSYPSGP</sequence>
<keyword evidence="7" id="KW-0106">Calcium</keyword>
<dbReference type="Pfam" id="PF01421">
    <property type="entry name" value="Reprolysin"/>
    <property type="match status" value="1"/>
</dbReference>